<name>A0A8J6NIT0_9CHLR</name>
<reference evidence="2 3" key="1">
    <citation type="submission" date="2020-08" db="EMBL/GenBank/DDBJ databases">
        <title>Bridging the membrane lipid divide: bacteria of the FCB group superphylum have the potential to synthesize archaeal ether lipids.</title>
        <authorList>
            <person name="Villanueva L."/>
            <person name="Von Meijenfeldt F.A.B."/>
            <person name="Westbye A.B."/>
            <person name="Yadav S."/>
            <person name="Hopmans E.C."/>
            <person name="Dutilh B.E."/>
            <person name="Sinninghe Damste J.S."/>
        </authorList>
    </citation>
    <scope>NUCLEOTIDE SEQUENCE [LARGE SCALE GENOMIC DNA]</scope>
    <source>
        <strain evidence="2">NIOZ-UU36</strain>
    </source>
</reference>
<gene>
    <name evidence="2" type="ORF">H8E29_14040</name>
</gene>
<proteinExistence type="predicted"/>
<feature type="signal peptide" evidence="1">
    <location>
        <begin position="1"/>
        <end position="27"/>
    </location>
</feature>
<dbReference type="PROSITE" id="PS51257">
    <property type="entry name" value="PROKAR_LIPOPROTEIN"/>
    <property type="match status" value="1"/>
</dbReference>
<dbReference type="AlphaFoldDB" id="A0A8J6NIT0"/>
<organism evidence="2 3">
    <name type="scientific">Candidatus Desulfolinea nitratireducens</name>
    <dbReference type="NCBI Taxonomy" id="2841698"/>
    <lineage>
        <taxon>Bacteria</taxon>
        <taxon>Bacillati</taxon>
        <taxon>Chloroflexota</taxon>
        <taxon>Anaerolineae</taxon>
        <taxon>Anaerolineales</taxon>
        <taxon>Anaerolineales incertae sedis</taxon>
        <taxon>Candidatus Desulfolinea</taxon>
    </lineage>
</organism>
<dbReference type="Proteomes" id="UP000614469">
    <property type="component" value="Unassembled WGS sequence"/>
</dbReference>
<evidence type="ECO:0008006" key="4">
    <source>
        <dbReference type="Google" id="ProtNLM"/>
    </source>
</evidence>
<comment type="caution">
    <text evidence="2">The sequence shown here is derived from an EMBL/GenBank/DDBJ whole genome shotgun (WGS) entry which is preliminary data.</text>
</comment>
<keyword evidence="1" id="KW-0732">Signal</keyword>
<sequence>MRRNKFAVLIIFTTTITVVACSLPFFAQNSAPPPATQAPVIPPPVEATVFVGLPTPIPPTNTPEAAIVHLMTPSTSPSAGGNIYDVFSKDTAPEKRAPYGDSYKINRLERPFKQDMLYVADMDIVTFNLVEDADWYYISIELIGSDPNNSLGINYGVEIDHDADGFGDTIVWAEPPYTQEWGNSNVQVFEDNNHDTGGLSAELSDAPIDTDGYETLVFDRGLGDDPDLAWVRINAGPKATVQFAFKKALTDGAFMLGVLSDAGLKDVGMLDYNDRFTAEVAGSPIRGNQYYPLGELYLVDNACREAFGFKPSGYEPQLCPRPEKEPKEDTGCDNPSQYGDAGSCVAAGCKWEFPLNTIAVFPPYCTYP</sequence>
<dbReference type="EMBL" id="JACNJN010000157">
    <property type="protein sequence ID" value="MBC8336381.1"/>
    <property type="molecule type" value="Genomic_DNA"/>
</dbReference>
<evidence type="ECO:0000313" key="2">
    <source>
        <dbReference type="EMBL" id="MBC8336381.1"/>
    </source>
</evidence>
<evidence type="ECO:0000313" key="3">
    <source>
        <dbReference type="Proteomes" id="UP000614469"/>
    </source>
</evidence>
<accession>A0A8J6NIT0</accession>
<protein>
    <recommendedName>
        <fullName evidence="4">Carbohydrate-binding domain-containing protein</fullName>
    </recommendedName>
</protein>
<feature type="chain" id="PRO_5035303474" description="Carbohydrate-binding domain-containing protein" evidence="1">
    <location>
        <begin position="28"/>
        <end position="368"/>
    </location>
</feature>
<evidence type="ECO:0000256" key="1">
    <source>
        <dbReference type="SAM" id="SignalP"/>
    </source>
</evidence>